<dbReference type="Pfam" id="PF03721">
    <property type="entry name" value="UDPG_MGDP_dh_N"/>
    <property type="match status" value="1"/>
</dbReference>
<keyword evidence="3" id="KW-0651">Protein splicing</keyword>
<dbReference type="SUPFAM" id="SSF51735">
    <property type="entry name" value="NAD(P)-binding Rossmann-fold domains"/>
    <property type="match status" value="1"/>
</dbReference>
<reference evidence="8 9" key="1">
    <citation type="journal article" date="2019" name="Int. J. Syst. Evol. Microbiol.">
        <title>The Global Catalogue of Microorganisms (GCM) 10K type strain sequencing project: providing services to taxonomists for standard genome sequencing and annotation.</title>
        <authorList>
            <consortium name="The Broad Institute Genomics Platform"/>
            <consortium name="The Broad Institute Genome Sequencing Center for Infectious Disease"/>
            <person name="Wu L."/>
            <person name="Ma J."/>
        </authorList>
    </citation>
    <scope>NUCLEOTIDE SEQUENCE [LARGE SCALE GENOMIC DNA]</scope>
    <source>
        <strain evidence="8 9">Q85</strain>
    </source>
</reference>
<gene>
    <name evidence="8" type="ORF">ACFQMK_01475</name>
</gene>
<dbReference type="Gene3D" id="2.170.16.10">
    <property type="entry name" value="Hedgehog/Intein (Hint) domain"/>
    <property type="match status" value="1"/>
</dbReference>
<dbReference type="SMART" id="SM00984">
    <property type="entry name" value="UDPG_MGDP_dh_C"/>
    <property type="match status" value="1"/>
</dbReference>
<comment type="caution">
    <text evidence="8">The sequence shown here is derived from an EMBL/GenBank/DDBJ whole genome shotgun (WGS) entry which is preliminary data.</text>
</comment>
<dbReference type="NCBIfam" id="TIGR01445">
    <property type="entry name" value="intein_Nterm"/>
    <property type="match status" value="1"/>
</dbReference>
<dbReference type="InterPro" id="IPR027434">
    <property type="entry name" value="Homing_endonucl"/>
</dbReference>
<feature type="region of interest" description="Disordered" evidence="6">
    <location>
        <begin position="1"/>
        <end position="95"/>
    </location>
</feature>
<dbReference type="InterPro" id="IPR036844">
    <property type="entry name" value="Hint_dom_sf"/>
</dbReference>
<keyword evidence="2" id="KW-0068">Autocatalytic cleavage</keyword>
<dbReference type="Pfam" id="PF03720">
    <property type="entry name" value="UDPG_MGDP_dh_C"/>
    <property type="match status" value="1"/>
</dbReference>
<dbReference type="SUPFAM" id="SSF55608">
    <property type="entry name" value="Homing endonucleases"/>
    <property type="match status" value="1"/>
</dbReference>
<dbReference type="InterPro" id="IPR001732">
    <property type="entry name" value="UDP-Glc/GDP-Man_DH_N"/>
</dbReference>
<dbReference type="InterPro" id="IPR036220">
    <property type="entry name" value="UDP-Glc/GDP-Man_DH_C_sf"/>
</dbReference>
<evidence type="ECO:0000313" key="8">
    <source>
        <dbReference type="EMBL" id="MFC7185588.1"/>
    </source>
</evidence>
<dbReference type="SMART" id="SM00305">
    <property type="entry name" value="HintC"/>
    <property type="match status" value="1"/>
</dbReference>
<dbReference type="InterPro" id="IPR036291">
    <property type="entry name" value="NAD(P)-bd_dom_sf"/>
</dbReference>
<keyword evidence="5" id="KW-0520">NAD</keyword>
<dbReference type="InterPro" id="IPR008927">
    <property type="entry name" value="6-PGluconate_DH-like_C_sf"/>
</dbReference>
<comment type="similarity">
    <text evidence="1">Belongs to the UDP-glucose/GDP-mannose dehydrogenase family.</text>
</comment>
<dbReference type="PANTHER" id="PTHR43750">
    <property type="entry name" value="UDP-GLUCOSE 6-DEHYDROGENASE TUAD"/>
    <property type="match status" value="1"/>
</dbReference>
<organism evidence="8 9">
    <name type="scientific">Halorubrum yunnanense</name>
    <dbReference type="NCBI Taxonomy" id="1526162"/>
    <lineage>
        <taxon>Archaea</taxon>
        <taxon>Methanobacteriati</taxon>
        <taxon>Methanobacteriota</taxon>
        <taxon>Stenosarchaea group</taxon>
        <taxon>Halobacteria</taxon>
        <taxon>Halobacteriales</taxon>
        <taxon>Haloferacaceae</taxon>
        <taxon>Halorubrum</taxon>
    </lineage>
</organism>
<dbReference type="CDD" id="cd00081">
    <property type="entry name" value="Hint"/>
    <property type="match status" value="1"/>
</dbReference>
<proteinExistence type="inferred from homology"/>
<dbReference type="InterPro" id="IPR006141">
    <property type="entry name" value="Intein_N"/>
</dbReference>
<dbReference type="SUPFAM" id="SSF48179">
    <property type="entry name" value="6-phosphogluconate dehydrogenase C-terminal domain-like"/>
    <property type="match status" value="1"/>
</dbReference>
<dbReference type="PROSITE" id="PS50819">
    <property type="entry name" value="INTEIN_ENDONUCLEASE"/>
    <property type="match status" value="1"/>
</dbReference>
<dbReference type="Gene3D" id="1.20.5.100">
    <property type="entry name" value="Cytochrome c1, transmembrane anchor, C-terminal"/>
    <property type="match status" value="1"/>
</dbReference>
<sequence>MTAIGTARSPRARSHPNRPTEPRVLMVASASDRPALASDRPALASDRPALTSDRPALTSDRPASDSRDGPVDISTSPGRGGKNRPGRARRVPATHSAAAGRATLFVSGGACLGMRVTVVGSGYVGTTLAACLADAGHDVTAIDIDRDVVDALNDGRAAIHEPGLDDLLAEHVDDRLRATTEYDSVPDADVTFLAIGTPSREDGSIDLGPLTAAAEMTGEALAGGGSGSGATPDDRHPVVVKSTITPPGVGEIGEALRAGAGDAADRVELATNPEFLREGSAVDDFQRPDKLVFGTDSEWATERLEILYEPLVAATDGDVSVIRTDPETAVMIKYANNAFLASKISLANDLGNICKQFGIDAYEVMDAVGLDDRIGAKFLRSGVGWGGSCLTGDQRVLAKDDEGTRFLTFEAFFDRYVDEDAALVDDVAVLSYDDNGNSTFKSVLGATRREYDGELRRIQTKMSKEVTVTDDHPMLVVEDGDLAVREAGSLTETDRLPVQTEVTVDPVGHFDLIDLVVDDPDFPTDEVYLKPDIDLSDRKDHLRNVLDGYNRRHSYDRVHEFARNNYLSLDVFLEFEDELEISRTDVSLYTTRGGGQTYVPAIVSADEAFWRFIGYYLSEGHVNDDESGHGSTTRRRVALSFHPTDEPEYVSDVESYFESLGIRHTTRQQETAMQIEVSSRIFARFLESLGCGTGSYTAALPDAVYQEPESHRKAVLSGLFRGDGHIEYPSHSNAVVYDYGSVSEDLIAGMQLLLHSIGVIPSYKTSTSEKSTKPAHFLRVSSSEQIDQLKELFLDADTAKIDRRLDSYARQVAPTGHTDGGTHTTVRVRDIETLDPDESVPVYSLEVADDHTFVTTDGLAVHNCFPKDVDAIRAAAREAGYEPALLDAAVAVNDGQPERMLELLDAHVDVADERVAVLGLAFKPGTDDVRNSRAIPIIEGLQARGADVVGYDPVATDNMHERFADVAYAESAAAALDGASAALVVTDWDEFAALDDAFDAMAEPVVIDGRRIIERRDGLTYEGLTW</sequence>
<name>A0ABD5YDI4_9EURY</name>
<evidence type="ECO:0000259" key="7">
    <source>
        <dbReference type="PROSITE" id="PS50819"/>
    </source>
</evidence>
<dbReference type="Proteomes" id="UP001596390">
    <property type="component" value="Unassembled WGS sequence"/>
</dbReference>
<dbReference type="InterPro" id="IPR003586">
    <property type="entry name" value="Hint_dom_C"/>
</dbReference>
<dbReference type="InterPro" id="IPR004860">
    <property type="entry name" value="LAGLIDADG_dom"/>
</dbReference>
<evidence type="ECO:0000256" key="4">
    <source>
        <dbReference type="ARBA" id="ARBA00023002"/>
    </source>
</evidence>
<dbReference type="AlphaFoldDB" id="A0ABD5YDI4"/>
<dbReference type="Pfam" id="PF14528">
    <property type="entry name" value="LAGLIDADG_3"/>
    <property type="match status" value="1"/>
</dbReference>
<dbReference type="SUPFAM" id="SSF51294">
    <property type="entry name" value="Hedgehog/intein (Hint) domain"/>
    <property type="match status" value="1"/>
</dbReference>
<dbReference type="Pfam" id="PF00984">
    <property type="entry name" value="UDPG_MGDP_dh"/>
    <property type="match status" value="1"/>
</dbReference>
<dbReference type="RefSeq" id="WP_379789783.1">
    <property type="nucleotide sequence ID" value="NZ_JAODIX010000006.1"/>
</dbReference>
<dbReference type="InterPro" id="IPR003587">
    <property type="entry name" value="Hint_dom_N"/>
</dbReference>
<dbReference type="InterPro" id="IPR017476">
    <property type="entry name" value="UDP-Glc/GDP-Man"/>
</dbReference>
<dbReference type="PRINTS" id="PR00379">
    <property type="entry name" value="INTEIN"/>
</dbReference>
<feature type="compositionally biased region" description="Basic residues" evidence="6">
    <location>
        <begin position="81"/>
        <end position="92"/>
    </location>
</feature>
<dbReference type="NCBIfam" id="TIGR01443">
    <property type="entry name" value="intein_Cterm"/>
    <property type="match status" value="1"/>
</dbReference>
<protein>
    <submittedName>
        <fullName evidence="8">Nucleotide sugar dehydrogenase</fullName>
    </submittedName>
</protein>
<keyword evidence="4" id="KW-0560">Oxidoreductase</keyword>
<accession>A0ABD5YDI4</accession>
<dbReference type="InterPro" id="IPR006142">
    <property type="entry name" value="INTEIN"/>
</dbReference>
<dbReference type="PROSITE" id="PS50818">
    <property type="entry name" value="INTEIN_C_TER"/>
    <property type="match status" value="1"/>
</dbReference>
<dbReference type="NCBIfam" id="TIGR03026">
    <property type="entry name" value="NDP-sugDHase"/>
    <property type="match status" value="1"/>
</dbReference>
<dbReference type="EMBL" id="JBHSZZ010000006">
    <property type="protein sequence ID" value="MFC7185588.1"/>
    <property type="molecule type" value="Genomic_DNA"/>
</dbReference>
<dbReference type="InterPro" id="IPR004042">
    <property type="entry name" value="Intein_endonuc_central"/>
</dbReference>
<dbReference type="Gene3D" id="3.40.50.720">
    <property type="entry name" value="NAD(P)-binding Rossmann-like Domain"/>
    <property type="match status" value="3"/>
</dbReference>
<dbReference type="PANTHER" id="PTHR43750:SF3">
    <property type="entry name" value="UDP-GLUCOSE 6-DEHYDROGENASE TUAD"/>
    <property type="match status" value="1"/>
</dbReference>
<dbReference type="GO" id="GO:0016616">
    <property type="term" value="F:oxidoreductase activity, acting on the CH-OH group of donors, NAD or NADP as acceptor"/>
    <property type="evidence" value="ECO:0007669"/>
    <property type="project" value="UniProtKB-ARBA"/>
</dbReference>
<dbReference type="Gene3D" id="3.10.28.10">
    <property type="entry name" value="Homing endonucleases"/>
    <property type="match status" value="1"/>
</dbReference>
<evidence type="ECO:0000256" key="2">
    <source>
        <dbReference type="ARBA" id="ARBA00022813"/>
    </source>
</evidence>
<evidence type="ECO:0000313" key="9">
    <source>
        <dbReference type="Proteomes" id="UP001596390"/>
    </source>
</evidence>
<dbReference type="Pfam" id="PF14890">
    <property type="entry name" value="Intein_splicing"/>
    <property type="match status" value="1"/>
</dbReference>
<evidence type="ECO:0000256" key="5">
    <source>
        <dbReference type="ARBA" id="ARBA00023027"/>
    </source>
</evidence>
<dbReference type="SMART" id="SM00306">
    <property type="entry name" value="HintN"/>
    <property type="match status" value="1"/>
</dbReference>
<dbReference type="SUPFAM" id="SSF52413">
    <property type="entry name" value="UDP-glucose/GDP-mannose dehydrogenase C-terminal domain"/>
    <property type="match status" value="1"/>
</dbReference>
<keyword evidence="9" id="KW-1185">Reference proteome</keyword>
<evidence type="ECO:0000256" key="3">
    <source>
        <dbReference type="ARBA" id="ARBA00023000"/>
    </source>
</evidence>
<dbReference type="InterPro" id="IPR014026">
    <property type="entry name" value="UDP-Glc/GDP-Man_DH_dimer"/>
</dbReference>
<evidence type="ECO:0000256" key="6">
    <source>
        <dbReference type="SAM" id="MobiDB-lite"/>
    </source>
</evidence>
<evidence type="ECO:0000256" key="1">
    <source>
        <dbReference type="ARBA" id="ARBA00006601"/>
    </source>
</evidence>
<dbReference type="PROSITE" id="PS50817">
    <property type="entry name" value="INTEIN_N_TER"/>
    <property type="match status" value="1"/>
</dbReference>
<feature type="domain" description="DOD-type homing endonuclease" evidence="7">
    <location>
        <begin position="612"/>
        <end position="759"/>
    </location>
</feature>
<dbReference type="InterPro" id="IPR030934">
    <property type="entry name" value="Intein_C"/>
</dbReference>
<dbReference type="InterPro" id="IPR014027">
    <property type="entry name" value="UDP-Glc/GDP-Man_DH_C"/>
</dbReference>